<dbReference type="PROSITE" id="PS01186">
    <property type="entry name" value="EGF_2"/>
    <property type="match status" value="3"/>
</dbReference>
<feature type="disulfide bond" evidence="4">
    <location>
        <begin position="497"/>
        <end position="506"/>
    </location>
</feature>
<keyword evidence="1 4" id="KW-0245">EGF-like domain</keyword>
<feature type="domain" description="EGF-like" evidence="6">
    <location>
        <begin position="470"/>
        <end position="507"/>
    </location>
</feature>
<keyword evidence="5" id="KW-0472">Membrane</keyword>
<dbReference type="Pfam" id="PF25024">
    <property type="entry name" value="EGF_TEN"/>
    <property type="match status" value="1"/>
</dbReference>
<dbReference type="KEGG" id="acan:ACA1_253970"/>
<protein>
    <submittedName>
        <fullName evidence="7">EGFlike domain containing protein</fullName>
    </submittedName>
</protein>
<reference evidence="7 8" key="1">
    <citation type="journal article" date="2013" name="Genome Biol.">
        <title>Genome of Acanthamoeba castellanii highlights extensive lateral gene transfer and early evolution of tyrosine kinase signaling.</title>
        <authorList>
            <person name="Clarke M."/>
            <person name="Lohan A.J."/>
            <person name="Liu B."/>
            <person name="Lagkouvardos I."/>
            <person name="Roy S."/>
            <person name="Zafar N."/>
            <person name="Bertelli C."/>
            <person name="Schilde C."/>
            <person name="Kianianmomeni A."/>
            <person name="Burglin T.R."/>
            <person name="Frech C."/>
            <person name="Turcotte B."/>
            <person name="Kopec K.O."/>
            <person name="Synnott J.M."/>
            <person name="Choo C."/>
            <person name="Paponov I."/>
            <person name="Finkler A."/>
            <person name="Soon Heng Tan C."/>
            <person name="Hutchins A.P."/>
            <person name="Weinmeier T."/>
            <person name="Rattei T."/>
            <person name="Chu J.S."/>
            <person name="Gimenez G."/>
            <person name="Irimia M."/>
            <person name="Rigden D.J."/>
            <person name="Fitzpatrick D.A."/>
            <person name="Lorenzo-Morales J."/>
            <person name="Bateman A."/>
            <person name="Chiu C.H."/>
            <person name="Tang P."/>
            <person name="Hegemann P."/>
            <person name="Fromm H."/>
            <person name="Raoult D."/>
            <person name="Greub G."/>
            <person name="Miranda-Saavedra D."/>
            <person name="Chen N."/>
            <person name="Nash P."/>
            <person name="Ginger M.L."/>
            <person name="Horn M."/>
            <person name="Schaap P."/>
            <person name="Caler L."/>
            <person name="Loftus B."/>
        </authorList>
    </citation>
    <scope>NUCLEOTIDE SEQUENCE [LARGE SCALE GENOMIC DNA]</scope>
    <source>
        <strain evidence="7 8">Neff</strain>
    </source>
</reference>
<evidence type="ECO:0000256" key="3">
    <source>
        <dbReference type="ARBA" id="ARBA00023157"/>
    </source>
</evidence>
<name>L8HAZ9_ACACF</name>
<evidence type="ECO:0000256" key="2">
    <source>
        <dbReference type="ARBA" id="ARBA00022737"/>
    </source>
</evidence>
<feature type="transmembrane region" description="Helical" evidence="5">
    <location>
        <begin position="837"/>
        <end position="862"/>
    </location>
</feature>
<dbReference type="AlphaFoldDB" id="L8HAZ9"/>
<feature type="disulfide bond" evidence="4">
    <location>
        <begin position="376"/>
        <end position="385"/>
    </location>
</feature>
<dbReference type="PROSITE" id="PS00022">
    <property type="entry name" value="EGF_1"/>
    <property type="match status" value="5"/>
</dbReference>
<dbReference type="SUPFAM" id="SSF57196">
    <property type="entry name" value="EGF/Laminin"/>
    <property type="match status" value="1"/>
</dbReference>
<keyword evidence="3 4" id="KW-1015">Disulfide bond</keyword>
<keyword evidence="5" id="KW-1133">Transmembrane helix</keyword>
<evidence type="ECO:0000313" key="7">
    <source>
        <dbReference type="EMBL" id="ELR22380.1"/>
    </source>
</evidence>
<dbReference type="InterPro" id="IPR051216">
    <property type="entry name" value="Teneurin"/>
</dbReference>
<keyword evidence="8" id="KW-1185">Reference proteome</keyword>
<evidence type="ECO:0000256" key="1">
    <source>
        <dbReference type="ARBA" id="ARBA00022536"/>
    </source>
</evidence>
<dbReference type="GeneID" id="14923314"/>
<dbReference type="FunFam" id="2.10.25.10:FF:000610">
    <property type="entry name" value="protein HEG homolog 1 isoform X1"/>
    <property type="match status" value="1"/>
</dbReference>
<sequence length="893" mass="93732">MVKPRTRVPSTTIVWAEPVDGHWWDPLRWRDVATGEPRVPVAADVVSIATWNHTSFSVYVDPLQTGQTVSIRLLTVGSPDSECCDDSTGLALCWAAVVLRGARMAVKDWVVVNPFGVLRSTVNPLDAPDVEGELSTQTARLIIRERMGSMRFVGNVDVNYGAQVTVATLYPNVTLKHTWGNWFVEGNLSVVGQTEFLFYVTLPIARAEDVTASQIKSTYLIVPDYEIIDPQARSLPLPSSGCHYKLRNNIALLLFGTYGLELPAFFLYDAVEGYTSTFGVFTDHAREFNLAIGGDRCQVYCEGDSSNAYDPSEPGVTCSASSSNSFAILLEGATQNCNCPVGRTGDSCQHYYCPGSPECSGRGTCDGGFQPARCVCPSGWTGFACEIPDCPGEPACSNNGFCKTATTPYCQCQANWTGPAGQPNDCSVPICSNNCTSPENGVCTDADSGVPHCQCFEGWALGPDLDCSLAYARCPGQSANECSGRGSCNRTSGLCSCPPGWRGVDCSHTDCPGSPDCNHHGECVVNGTTDAVECRCSPGWIGPDCSVAECAAGATECSNHGKCVDVGLDPPRCVCAAGWTGPDCSVALTACASAPNCDVCVAGNGTSKYCTACNGDWRGADCNTPYCLSVNDFSVFPECSGHGSCLAGGAAQPACQCRPGWASGPLNDCFSPTCAAAQGQAECSGHGACSTDLASPACMCDPYFYGNSCSIYEPMCPGFPDECTDSEHGTCVNGTCQCGDNWRGSDCSVVRCPGAEENCNGRGRCDSSVEPAECRCDARWTGPDCATPICPGDCSGNGQCNGDTNPPVCMCLPFWGGADCSESQERGSSSSDQSTTYAAVGGALGGGAVALVVGVVAAYGVFKGLAAYKTYQINKGLNIGQVNFALDEAHDTL</sequence>
<dbReference type="Pfam" id="PF07974">
    <property type="entry name" value="EGF_2"/>
    <property type="match status" value="1"/>
</dbReference>
<feature type="disulfide bond" evidence="4">
    <location>
        <begin position="575"/>
        <end position="584"/>
    </location>
</feature>
<evidence type="ECO:0000259" key="6">
    <source>
        <dbReference type="PROSITE" id="PS50026"/>
    </source>
</evidence>
<accession>L8HAZ9</accession>
<feature type="domain" description="EGF-like" evidence="6">
    <location>
        <begin position="546"/>
        <end position="585"/>
    </location>
</feature>
<feature type="disulfide bond" evidence="4">
    <location>
        <begin position="776"/>
        <end position="785"/>
    </location>
</feature>
<dbReference type="InterPro" id="IPR000742">
    <property type="entry name" value="EGF"/>
</dbReference>
<dbReference type="RefSeq" id="XP_004367636.1">
    <property type="nucleotide sequence ID" value="XM_004367579.1"/>
</dbReference>
<keyword evidence="2" id="KW-0677">Repeat</keyword>
<dbReference type="Proteomes" id="UP000011083">
    <property type="component" value="Unassembled WGS sequence"/>
</dbReference>
<evidence type="ECO:0000256" key="5">
    <source>
        <dbReference type="SAM" id="Phobius"/>
    </source>
</evidence>
<feature type="domain" description="EGF-like" evidence="6">
    <location>
        <begin position="748"/>
        <end position="786"/>
    </location>
</feature>
<dbReference type="InterPro" id="IPR013111">
    <property type="entry name" value="EGF_extracell"/>
</dbReference>
<feature type="domain" description="EGF-like" evidence="6">
    <location>
        <begin position="349"/>
        <end position="386"/>
    </location>
</feature>
<comment type="caution">
    <text evidence="4">Lacks conserved residue(s) required for the propagation of feature annotation.</text>
</comment>
<dbReference type="PANTHER" id="PTHR11219">
    <property type="entry name" value="TENEURIN AND N-ACETYLGLUCOSAMINE-1-PHOSPHODIESTER ALPHA-N-ACETYLGLUCOSAMINIDASE"/>
    <property type="match status" value="1"/>
</dbReference>
<gene>
    <name evidence="7" type="ORF">ACA1_253970</name>
</gene>
<dbReference type="Pfam" id="PF23106">
    <property type="entry name" value="EGF_Teneurin"/>
    <property type="match status" value="1"/>
</dbReference>
<organism evidence="7 8">
    <name type="scientific">Acanthamoeba castellanii (strain ATCC 30010 / Neff)</name>
    <dbReference type="NCBI Taxonomy" id="1257118"/>
    <lineage>
        <taxon>Eukaryota</taxon>
        <taxon>Amoebozoa</taxon>
        <taxon>Discosea</taxon>
        <taxon>Longamoebia</taxon>
        <taxon>Centramoebida</taxon>
        <taxon>Acanthamoebidae</taxon>
        <taxon>Acanthamoeba</taxon>
    </lineage>
</organism>
<feature type="domain" description="EGF-like" evidence="6">
    <location>
        <begin position="670"/>
        <end position="710"/>
    </location>
</feature>
<dbReference type="SMART" id="SM00181">
    <property type="entry name" value="EGF"/>
    <property type="match status" value="12"/>
</dbReference>
<evidence type="ECO:0000256" key="4">
    <source>
        <dbReference type="PROSITE-ProRule" id="PRU00076"/>
    </source>
</evidence>
<feature type="disulfide bond" evidence="4">
    <location>
        <begin position="700"/>
        <end position="709"/>
    </location>
</feature>
<dbReference type="OrthoDB" id="442731at2759"/>
<dbReference type="STRING" id="1257118.L8HAZ9"/>
<proteinExistence type="predicted"/>
<dbReference type="PANTHER" id="PTHR11219:SF70">
    <property type="entry name" value="EGF-LIKE DOMAIN-CONTAINING PROTEIN"/>
    <property type="match status" value="1"/>
</dbReference>
<dbReference type="PROSITE" id="PS50026">
    <property type="entry name" value="EGF_3"/>
    <property type="match status" value="5"/>
</dbReference>
<dbReference type="EMBL" id="KB007885">
    <property type="protein sequence ID" value="ELR22380.1"/>
    <property type="molecule type" value="Genomic_DNA"/>
</dbReference>
<dbReference type="VEuPathDB" id="AmoebaDB:ACA1_253970"/>
<evidence type="ECO:0000313" key="8">
    <source>
        <dbReference type="Proteomes" id="UP000011083"/>
    </source>
</evidence>
<keyword evidence="5" id="KW-0812">Transmembrane</keyword>
<dbReference type="OMA" id="KPDPCDP"/>
<dbReference type="Gene3D" id="2.170.300.10">
    <property type="entry name" value="Tie2 ligand-binding domain superfamily"/>
    <property type="match status" value="1"/>
</dbReference>
<dbReference type="Gene3D" id="2.10.25.10">
    <property type="entry name" value="Laminin"/>
    <property type="match status" value="4"/>
</dbReference>